<dbReference type="InterPro" id="IPR002884">
    <property type="entry name" value="P_dom"/>
</dbReference>
<evidence type="ECO:0000256" key="2">
    <source>
        <dbReference type="ARBA" id="ARBA00022729"/>
    </source>
</evidence>
<protein>
    <submittedName>
        <fullName evidence="6">Metalloprotease Fpp1</fullName>
    </submittedName>
</protein>
<dbReference type="PROSITE" id="PS51829">
    <property type="entry name" value="P_HOMO_B"/>
    <property type="match status" value="1"/>
</dbReference>
<dbReference type="InterPro" id="IPR024079">
    <property type="entry name" value="MetalloPept_cat_dom_sf"/>
</dbReference>
<dbReference type="EMBL" id="AP024749">
    <property type="protein sequence ID" value="BCY27644.1"/>
    <property type="molecule type" value="Genomic_DNA"/>
</dbReference>
<accession>A0ABM7S447</accession>
<dbReference type="Pfam" id="PF13583">
    <property type="entry name" value="Reprolysin_4"/>
    <property type="match status" value="1"/>
</dbReference>
<sequence>MKKTLLFNLCLLFLTVSVFSQTGKAWKVVTNNNFEKLSSVERESFPAEFKTMELDLTMLSNVLKNAPQRESLQKSNVVISMPNASGQMEQFEMYEASNFEPSLQAQFPEIRSYVGKGIDDPYAIIRISLDPKQIHTTVKRAGAPTEYMEPYSANKKVYAVYKSSRIKGKQPFTCSTPEEKIEADVIQKLMTNKSSTGQLLDFRLAMSVTAEYTTILHGVLGLATPKTSALSGINTTMTRVNGIFETDFAIHMTLVNNMTIIYDNGATDPYSGTSDAAYNSALQSTLTSVVGEANYDVGHLMAGIGNNGNAGCIGCVCVNGSKGSGYTTSTVPYGDAFDVDFVAHEIGHQFGANHTFSHGNEGTGVNMEVGSGVTVMGYAGITAQDTHSNSIDVFHAASIAQVQANMAGKSCPTTTAITHSAPVVDAGNNYTIPQLTPFVLTGSATDAGGASGLTYTWEQFDDGSGQTGAASAASATKTSGPNWVNYLDSPSGVRYFPVMSSVLNNSTTTAGIDVTAEALSSISRTLNFRLTARDNVLGQGQTNFDNMVVTVDATKGPLTVTSQNTTGISYPTSSSQTVTWTVNNTNTIPGGGTVDILITTDNGVTWTPLATGLTNNGSANVTMPATPAPYCRLMVKANGNIFFNVNTETFAVGYIVTTTCNTYSNNTPLVIPDGPSANTQGPVVTNSINVPATGTISDVNISLDVTHTYINDLVIQIEHPDNTTFSTVWNRACGSQDNFNVTLSDGAPAFVCATNMTGTFAPSSPLSVFNGLASNGTWDLYTADFWNGDTGQINSWSIEICTQTATLSNDTFSDINELVLYPNPNNGTFSIQFTATSDEVYVNVHDVRGRQIISKTFDANGLFNETINLQDAQTGIYLVTIKDGSKQIVKKIIVE</sequence>
<dbReference type="Gene3D" id="2.60.120.260">
    <property type="entry name" value="Galactose-binding domain-like"/>
    <property type="match status" value="1"/>
</dbReference>
<proteinExistence type="predicted"/>
<evidence type="ECO:0000256" key="3">
    <source>
        <dbReference type="ARBA" id="ARBA00022801"/>
    </source>
</evidence>
<dbReference type="GO" id="GO:0008237">
    <property type="term" value="F:metallopeptidase activity"/>
    <property type="evidence" value="ECO:0007669"/>
    <property type="project" value="UniProtKB-KW"/>
</dbReference>
<dbReference type="SUPFAM" id="SSF55486">
    <property type="entry name" value="Metalloproteases ('zincins'), catalytic domain"/>
    <property type="match status" value="1"/>
</dbReference>
<keyword evidence="7" id="KW-1185">Reference proteome</keyword>
<keyword evidence="1" id="KW-0645">Protease</keyword>
<feature type="domain" description="P/Homo B" evidence="5">
    <location>
        <begin position="645"/>
        <end position="807"/>
    </location>
</feature>
<evidence type="ECO:0000256" key="1">
    <source>
        <dbReference type="ARBA" id="ARBA00022670"/>
    </source>
</evidence>
<dbReference type="Pfam" id="PF01483">
    <property type="entry name" value="P_proprotein"/>
    <property type="match status" value="1"/>
</dbReference>
<evidence type="ECO:0000256" key="4">
    <source>
        <dbReference type="SAM" id="SignalP"/>
    </source>
</evidence>
<dbReference type="InterPro" id="IPR026444">
    <property type="entry name" value="Secre_tail"/>
</dbReference>
<dbReference type="Pfam" id="PF18962">
    <property type="entry name" value="Por_Secre_tail"/>
    <property type="match status" value="1"/>
</dbReference>
<dbReference type="NCBIfam" id="TIGR04183">
    <property type="entry name" value="Por_Secre_tail"/>
    <property type="match status" value="1"/>
</dbReference>
<keyword evidence="6" id="KW-0482">Metalloprotease</keyword>
<organism evidence="6 7">
    <name type="scientific">Flavobacterium okayamense</name>
    <dbReference type="NCBI Taxonomy" id="2830782"/>
    <lineage>
        <taxon>Bacteria</taxon>
        <taxon>Pseudomonadati</taxon>
        <taxon>Bacteroidota</taxon>
        <taxon>Flavobacteriia</taxon>
        <taxon>Flavobacteriales</taxon>
        <taxon>Flavobacteriaceae</taxon>
        <taxon>Flavobacterium</taxon>
    </lineage>
</organism>
<name>A0ABM7S447_9FLAO</name>
<keyword evidence="2 4" id="KW-0732">Signal</keyword>
<dbReference type="Gene3D" id="3.40.390.10">
    <property type="entry name" value="Collagenase (Catalytic Domain)"/>
    <property type="match status" value="1"/>
</dbReference>
<gene>
    <name evidence="6" type="primary">fpp1</name>
    <name evidence="6" type="ORF">KK2020170_05120</name>
</gene>
<feature type="signal peptide" evidence="4">
    <location>
        <begin position="1"/>
        <end position="20"/>
    </location>
</feature>
<dbReference type="RefSeq" id="WP_221259252.1">
    <property type="nucleotide sequence ID" value="NZ_AP024749.1"/>
</dbReference>
<evidence type="ECO:0000313" key="6">
    <source>
        <dbReference type="EMBL" id="BCY27644.1"/>
    </source>
</evidence>
<dbReference type="Proteomes" id="UP000825258">
    <property type="component" value="Chromosome"/>
</dbReference>
<feature type="chain" id="PRO_5045664792" evidence="4">
    <location>
        <begin position="21"/>
        <end position="895"/>
    </location>
</feature>
<dbReference type="InterPro" id="IPR008979">
    <property type="entry name" value="Galactose-bd-like_sf"/>
</dbReference>
<keyword evidence="3" id="KW-0378">Hydrolase</keyword>
<dbReference type="SUPFAM" id="SSF49785">
    <property type="entry name" value="Galactose-binding domain-like"/>
    <property type="match status" value="1"/>
</dbReference>
<reference evidence="6 7" key="1">
    <citation type="submission" date="2021-06" db="EMBL/GenBank/DDBJ databases">
        <title>Whole genome sequences of Flavobacterium sp. KK2020170 and assembly.</title>
        <authorList>
            <person name="Kitahara K."/>
            <person name="Miyoshi S."/>
            <person name="Uesaka K."/>
        </authorList>
    </citation>
    <scope>NUCLEOTIDE SEQUENCE [LARGE SCALE GENOMIC DNA]</scope>
    <source>
        <strain evidence="6 7">KK2020170</strain>
    </source>
</reference>
<evidence type="ECO:0000313" key="7">
    <source>
        <dbReference type="Proteomes" id="UP000825258"/>
    </source>
</evidence>
<evidence type="ECO:0000259" key="5">
    <source>
        <dbReference type="PROSITE" id="PS51829"/>
    </source>
</evidence>